<keyword evidence="2 7" id="KW-0378">Hydrolase</keyword>
<dbReference type="SUPFAM" id="SSF49785">
    <property type="entry name" value="Galactose-binding domain-like"/>
    <property type="match status" value="1"/>
</dbReference>
<sequence length="607" mass="68333">MSSPSAVPRPEYPRPQFVRGDWLNLNGTWQFEFDRGDSGIERGLLDRDLKGEITVPFCPESELSGIGETDFLEAVWYRRTLLAPAAWAGKRILLHFQAVDYDTTVWVDGTEVARHRGGFTPFTADLGGVAVPGREFTVTVRARDPRSGPQARGKQAVRYANHDCNYTRTTGIWQTVWLEAVPEVHLRRPRVTPDLAGSAFHLELPLSGNRPGYRVRAVLSDAGGEVARAEARADLDLAPRLYLSVPEDRRRTWSPEDPHLYDVRLELLDAAGDVVDAADSYAGLRAVGIRGKAITLNGKTVFQRLVLDQGWYPDGLMTAPSDEALVRDIELAMAAGFNGARLHQKVFEERFLYHADRLGYLVWGEFGDWGCEVGGTSGDNQQPDASYVGQWLEAVERDYSHPSIVGWCPLNETYQKLHDRITQLDSVTRAMYLATKAMDTTRPVVDASGYSHRVAETDVYDSHTYEQDPAAFAKQVSGLDRDEPYVNAYADGRAWSVPYRGQPYFVSEFGGIWWHPETAAEARGDDRQESWGYGDRPRDEEEFQVRFAGLTGVLLDDQDMFGYCYTQLTDVFQEQNGIYRFDRTTKLDVARVRAAQLRPAAIERRED</sequence>
<keyword evidence="8" id="KW-1185">Reference proteome</keyword>
<dbReference type="SUPFAM" id="SSF51445">
    <property type="entry name" value="(Trans)glycosidases"/>
    <property type="match status" value="1"/>
</dbReference>
<comment type="caution">
    <text evidence="7">The sequence shown here is derived from an EMBL/GenBank/DDBJ whole genome shotgun (WGS) entry which is preliminary data.</text>
</comment>
<dbReference type="InterPro" id="IPR036156">
    <property type="entry name" value="Beta-gal/glucu_dom_sf"/>
</dbReference>
<reference evidence="8" key="1">
    <citation type="submission" date="2023-07" db="EMBL/GenBank/DDBJ databases">
        <title>30 novel species of actinomycetes from the DSMZ collection.</title>
        <authorList>
            <person name="Nouioui I."/>
        </authorList>
    </citation>
    <scope>NUCLEOTIDE SEQUENCE [LARGE SCALE GENOMIC DNA]</scope>
    <source>
        <strain evidence="8">DSM 41886</strain>
    </source>
</reference>
<evidence type="ECO:0000313" key="8">
    <source>
        <dbReference type="Proteomes" id="UP001183615"/>
    </source>
</evidence>
<protein>
    <submittedName>
        <fullName evidence="7">Glycoside hydrolase family 2 TIM barrel-domain containing protein</fullName>
    </submittedName>
</protein>
<dbReference type="Pfam" id="PF02836">
    <property type="entry name" value="Glyco_hydro_2_C"/>
    <property type="match status" value="1"/>
</dbReference>
<gene>
    <name evidence="7" type="ORF">RM779_06455</name>
</gene>
<feature type="domain" description="Glycoside hydrolase family 2 catalytic" evidence="5">
    <location>
        <begin position="289"/>
        <end position="454"/>
    </location>
</feature>
<evidence type="ECO:0000259" key="4">
    <source>
        <dbReference type="Pfam" id="PF00703"/>
    </source>
</evidence>
<accession>A0ABU2RZQ6</accession>
<proteinExistence type="inferred from homology"/>
<dbReference type="InterPro" id="IPR051913">
    <property type="entry name" value="GH2_Domain-Containing"/>
</dbReference>
<evidence type="ECO:0000313" key="7">
    <source>
        <dbReference type="EMBL" id="MDT0442241.1"/>
    </source>
</evidence>
<dbReference type="InterPro" id="IPR006104">
    <property type="entry name" value="Glyco_hydro_2_N"/>
</dbReference>
<keyword evidence="3" id="KW-0326">Glycosidase</keyword>
<feature type="domain" description="Glycosyl hydrolases family 2 sugar binding" evidence="6">
    <location>
        <begin position="74"/>
        <end position="141"/>
    </location>
</feature>
<evidence type="ECO:0000256" key="1">
    <source>
        <dbReference type="ARBA" id="ARBA00007401"/>
    </source>
</evidence>
<organism evidence="7 8">
    <name type="scientific">Streptomyces johnsoniae</name>
    <dbReference type="NCBI Taxonomy" id="3075532"/>
    <lineage>
        <taxon>Bacteria</taxon>
        <taxon>Bacillati</taxon>
        <taxon>Actinomycetota</taxon>
        <taxon>Actinomycetes</taxon>
        <taxon>Kitasatosporales</taxon>
        <taxon>Streptomycetaceae</taxon>
        <taxon>Streptomyces</taxon>
    </lineage>
</organism>
<dbReference type="Gene3D" id="2.60.40.10">
    <property type="entry name" value="Immunoglobulins"/>
    <property type="match status" value="1"/>
</dbReference>
<dbReference type="EMBL" id="JAVREV010000003">
    <property type="protein sequence ID" value="MDT0442241.1"/>
    <property type="molecule type" value="Genomic_DNA"/>
</dbReference>
<dbReference type="InterPro" id="IPR008979">
    <property type="entry name" value="Galactose-bd-like_sf"/>
</dbReference>
<dbReference type="Gene3D" id="2.60.120.260">
    <property type="entry name" value="Galactose-binding domain-like"/>
    <property type="match status" value="1"/>
</dbReference>
<dbReference type="GO" id="GO:0016787">
    <property type="term" value="F:hydrolase activity"/>
    <property type="evidence" value="ECO:0007669"/>
    <property type="project" value="UniProtKB-KW"/>
</dbReference>
<dbReference type="Pfam" id="PF00703">
    <property type="entry name" value="Glyco_hydro_2"/>
    <property type="match status" value="1"/>
</dbReference>
<dbReference type="InterPro" id="IPR017853">
    <property type="entry name" value="GH"/>
</dbReference>
<name>A0ABU2RZQ6_9ACTN</name>
<dbReference type="InterPro" id="IPR013783">
    <property type="entry name" value="Ig-like_fold"/>
</dbReference>
<comment type="similarity">
    <text evidence="1">Belongs to the glycosyl hydrolase 2 family.</text>
</comment>
<dbReference type="SUPFAM" id="SSF49303">
    <property type="entry name" value="beta-Galactosidase/glucuronidase domain"/>
    <property type="match status" value="1"/>
</dbReference>
<dbReference type="RefSeq" id="WP_311616678.1">
    <property type="nucleotide sequence ID" value="NZ_JAVREV010000003.1"/>
</dbReference>
<dbReference type="InterPro" id="IPR006103">
    <property type="entry name" value="Glyco_hydro_2_cat"/>
</dbReference>
<evidence type="ECO:0000259" key="6">
    <source>
        <dbReference type="Pfam" id="PF02837"/>
    </source>
</evidence>
<evidence type="ECO:0000256" key="2">
    <source>
        <dbReference type="ARBA" id="ARBA00022801"/>
    </source>
</evidence>
<dbReference type="PANTHER" id="PTHR42732:SF3">
    <property type="entry name" value="HYDROLASE"/>
    <property type="match status" value="1"/>
</dbReference>
<dbReference type="Proteomes" id="UP001183615">
    <property type="component" value="Unassembled WGS sequence"/>
</dbReference>
<dbReference type="InterPro" id="IPR006102">
    <property type="entry name" value="Ig-like_GH2"/>
</dbReference>
<dbReference type="PANTHER" id="PTHR42732">
    <property type="entry name" value="BETA-GALACTOSIDASE"/>
    <property type="match status" value="1"/>
</dbReference>
<dbReference type="Gene3D" id="3.20.20.80">
    <property type="entry name" value="Glycosidases"/>
    <property type="match status" value="1"/>
</dbReference>
<feature type="domain" description="Glycoside hydrolase family 2 immunoglobulin-like beta-sandwich" evidence="4">
    <location>
        <begin position="184"/>
        <end position="285"/>
    </location>
</feature>
<dbReference type="Pfam" id="PF02837">
    <property type="entry name" value="Glyco_hydro_2_N"/>
    <property type="match status" value="1"/>
</dbReference>
<evidence type="ECO:0000259" key="5">
    <source>
        <dbReference type="Pfam" id="PF02836"/>
    </source>
</evidence>
<evidence type="ECO:0000256" key="3">
    <source>
        <dbReference type="ARBA" id="ARBA00023295"/>
    </source>
</evidence>